<reference evidence="1 2" key="2">
    <citation type="journal article" date="2014" name="Extremophiles">
        <title>Analysis of the complete genome of Fervidococcus fontis confirms the distinct phylogenetic position of the order Fervidicoccales and suggests its environmental function.</title>
        <authorList>
            <person name="Lebedinsky A.V."/>
            <person name="Mardanov A.V."/>
            <person name="Kublanov I.V."/>
            <person name="Gumerov V.M."/>
            <person name="Beletsky A.V."/>
            <person name="Perevalova A.A."/>
            <person name="Bidzhieva S.Kh."/>
            <person name="Bonch-Osmolovskaya E.A."/>
            <person name="Skryabin K.G."/>
            <person name="Ravin N.V."/>
        </authorList>
    </citation>
    <scope>NUCLEOTIDE SEQUENCE [LARGE SCALE GENOMIC DNA]</scope>
    <source>
        <strain evidence="2">DSM 19380 / VKM B-2539 / Kam940</strain>
    </source>
</reference>
<dbReference type="HOGENOM" id="CLU_3282698_0_0_2"/>
<accession>I0A2U9</accession>
<dbReference type="EMBL" id="CP003423">
    <property type="protein sequence ID" value="AFH43306.1"/>
    <property type="molecule type" value="Genomic_DNA"/>
</dbReference>
<gene>
    <name evidence="1" type="ordered locus">FFONT_1318</name>
</gene>
<evidence type="ECO:0000313" key="1">
    <source>
        <dbReference type="EMBL" id="AFH43306.1"/>
    </source>
</evidence>
<name>I0A2U9_FERFK</name>
<dbReference type="KEGG" id="ffo:FFONT_1318"/>
<dbReference type="AlphaFoldDB" id="I0A2U9"/>
<dbReference type="InParanoid" id="I0A2U9"/>
<keyword evidence="2" id="KW-1185">Reference proteome</keyword>
<proteinExistence type="predicted"/>
<reference evidence="2" key="1">
    <citation type="submission" date="2012-03" db="EMBL/GenBank/DDBJ databases">
        <title>Fervidicoccus fontis complete genome analysis confirms its distinct phylogenetic position and predicts its environmental function.</title>
        <authorList>
            <person name="Lebedinsky A.V."/>
            <person name="Mardanov A.V."/>
            <person name="Gumerov V.M."/>
            <person name="Beletsky A.V."/>
            <person name="Kublanov I.V."/>
            <person name="Perevalova A.A."/>
            <person name="Bonch-Osmolovskaya E.A."/>
            <person name="Ravin N.V."/>
            <person name="Skryabin K.G."/>
        </authorList>
    </citation>
    <scope>NUCLEOTIDE SEQUENCE [LARGE SCALE GENOMIC DNA]</scope>
    <source>
        <strain evidence="2">DSM 19380 / VKM B-2539 / Kam940</strain>
    </source>
</reference>
<sequence length="40" mass="4904">MQRMQIMRVRTEHKAIELFQRSRKVSELLIFSVDKIPIFK</sequence>
<organism evidence="1 2">
    <name type="scientific">Fervidicoccus fontis (strain DSM 19380 / JCM 18336 / VKM B-2539 / Kam940)</name>
    <dbReference type="NCBI Taxonomy" id="1163730"/>
    <lineage>
        <taxon>Archaea</taxon>
        <taxon>Thermoproteota</taxon>
        <taxon>Thermoprotei</taxon>
        <taxon>Fervidicoccales</taxon>
        <taxon>Fervidicoccaceae</taxon>
        <taxon>Fervidicoccus</taxon>
    </lineage>
</organism>
<protein>
    <submittedName>
        <fullName evidence="1">Uncharacterized protein</fullName>
    </submittedName>
</protein>
<evidence type="ECO:0000313" key="2">
    <source>
        <dbReference type="Proteomes" id="UP000007391"/>
    </source>
</evidence>
<dbReference type="Proteomes" id="UP000007391">
    <property type="component" value="Chromosome"/>
</dbReference>